<evidence type="ECO:0000256" key="1">
    <source>
        <dbReference type="ARBA" id="ARBA00004193"/>
    </source>
</evidence>
<dbReference type="NCBIfam" id="NF033817">
    <property type="entry name" value="Mplas_variab_LP"/>
    <property type="match status" value="1"/>
</dbReference>
<gene>
    <name evidence="10" type="ordered locus">MAGa0250</name>
</gene>
<dbReference type="RefSeq" id="WP_013021694.1">
    <property type="nucleotide sequence ID" value="NC_013948.1"/>
</dbReference>
<evidence type="ECO:0000313" key="11">
    <source>
        <dbReference type="Proteomes" id="UP000006902"/>
    </source>
</evidence>
<keyword evidence="6" id="KW-0564">Palmitate</keyword>
<dbReference type="eggNOG" id="COG3291">
    <property type="taxonomic scope" value="Bacteria"/>
</dbReference>
<dbReference type="AlphaFoldDB" id="D3VPZ3"/>
<dbReference type="Proteomes" id="UP000006902">
    <property type="component" value="Chromosome"/>
</dbReference>
<accession>D3VPZ3</accession>
<proteinExistence type="predicted"/>
<feature type="compositionally biased region" description="Polar residues" evidence="8">
    <location>
        <begin position="85"/>
        <end position="101"/>
    </location>
</feature>
<dbReference type="InterPro" id="IPR011889">
    <property type="entry name" value="Liste_lipo_26"/>
</dbReference>
<keyword evidence="7" id="KW-0449">Lipoprotein</keyword>
<dbReference type="Pfam" id="PF03382">
    <property type="entry name" value="DUF285"/>
    <property type="match status" value="1"/>
</dbReference>
<feature type="compositionally biased region" description="Low complexity" evidence="8">
    <location>
        <begin position="63"/>
        <end position="82"/>
    </location>
</feature>
<comment type="subcellular location">
    <subcellularLocation>
        <location evidence="1">Cell membrane</location>
        <topology evidence="1">Lipid-anchor</topology>
    </subcellularLocation>
</comment>
<keyword evidence="3 9" id="KW-0732">Signal</keyword>
<dbReference type="InterPro" id="IPR005046">
    <property type="entry name" value="DUF285"/>
</dbReference>
<keyword evidence="4" id="KW-0677">Repeat</keyword>
<evidence type="ECO:0000313" key="10">
    <source>
        <dbReference type="EMBL" id="CBH40260.1"/>
    </source>
</evidence>
<feature type="signal peptide" evidence="9">
    <location>
        <begin position="1"/>
        <end position="20"/>
    </location>
</feature>
<protein>
    <recommendedName>
        <fullName evidence="12">Lipoprotein</fullName>
    </recommendedName>
</protein>
<evidence type="ECO:0000256" key="9">
    <source>
        <dbReference type="SAM" id="SignalP"/>
    </source>
</evidence>
<feature type="region of interest" description="Disordered" evidence="8">
    <location>
        <begin position="42"/>
        <end position="103"/>
    </location>
</feature>
<evidence type="ECO:0000256" key="5">
    <source>
        <dbReference type="ARBA" id="ARBA00023136"/>
    </source>
</evidence>
<dbReference type="GO" id="GO:0005886">
    <property type="term" value="C:plasma membrane"/>
    <property type="evidence" value="ECO:0007669"/>
    <property type="project" value="UniProtKB-SubCell"/>
</dbReference>
<evidence type="ECO:0000256" key="2">
    <source>
        <dbReference type="ARBA" id="ARBA00022475"/>
    </source>
</evidence>
<dbReference type="NCBIfam" id="TIGR02167">
    <property type="entry name" value="Liste_lipo_26"/>
    <property type="match status" value="1"/>
</dbReference>
<evidence type="ECO:0000256" key="3">
    <source>
        <dbReference type="ARBA" id="ARBA00022729"/>
    </source>
</evidence>
<dbReference type="PROSITE" id="PS51257">
    <property type="entry name" value="PROKAR_LIPOPROTEIN"/>
    <property type="match status" value="1"/>
</dbReference>
<dbReference type="OrthoDB" id="395395at2"/>
<feature type="compositionally biased region" description="Polar residues" evidence="8">
    <location>
        <begin position="52"/>
        <end position="62"/>
    </location>
</feature>
<feature type="compositionally biased region" description="Basic and acidic residues" evidence="8">
    <location>
        <begin position="42"/>
        <end position="51"/>
    </location>
</feature>
<evidence type="ECO:0000256" key="6">
    <source>
        <dbReference type="ARBA" id="ARBA00023139"/>
    </source>
</evidence>
<keyword evidence="2" id="KW-1003">Cell membrane</keyword>
<dbReference type="KEGG" id="mal:MAGa0250"/>
<feature type="chain" id="PRO_5003052030" description="Lipoprotein" evidence="9">
    <location>
        <begin position="21"/>
        <end position="402"/>
    </location>
</feature>
<evidence type="ECO:0008006" key="12">
    <source>
        <dbReference type="Google" id="ProtNLM"/>
    </source>
</evidence>
<evidence type="ECO:0000256" key="4">
    <source>
        <dbReference type="ARBA" id="ARBA00022737"/>
    </source>
</evidence>
<organism evidence="10 11">
    <name type="scientific">Mycoplasmopsis agalactiae</name>
    <name type="common">Mycoplasma agalactiae</name>
    <dbReference type="NCBI Taxonomy" id="2110"/>
    <lineage>
        <taxon>Bacteria</taxon>
        <taxon>Bacillati</taxon>
        <taxon>Mycoplasmatota</taxon>
        <taxon>Mycoplasmoidales</taxon>
        <taxon>Metamycoplasmataceae</taxon>
        <taxon>Mycoplasmopsis</taxon>
    </lineage>
</organism>
<name>D3VPZ3_MYCAA</name>
<dbReference type="InterPro" id="IPR049890">
    <property type="entry name" value="VlpA-F-like_signal"/>
</dbReference>
<dbReference type="EMBL" id="FP671138">
    <property type="protein sequence ID" value="CBH40260.1"/>
    <property type="molecule type" value="Genomic_DNA"/>
</dbReference>
<evidence type="ECO:0000256" key="8">
    <source>
        <dbReference type="SAM" id="MobiDB-lite"/>
    </source>
</evidence>
<reference evidence="11" key="1">
    <citation type="journal article" date="2010" name="BMC Genomics">
        <title>Comparative genomic and proteomic analyses of two Mycoplasma agalactiae strains: clues to the macro- and micro-events that are shaping mycoplasma diversity.</title>
        <authorList>
            <person name="Nouvel L.X."/>
            <person name="Sirand-Pugnet P."/>
            <person name="Marenda M.S."/>
            <person name="Sagne E."/>
            <person name="Barbe V."/>
            <person name="Mangenot S."/>
            <person name="Schenowitz C."/>
            <person name="Jacob D."/>
            <person name="Barre A."/>
            <person name="Claverol S."/>
            <person name="Blanchard A."/>
            <person name="Citti C."/>
        </authorList>
    </citation>
    <scope>NUCLEOTIDE SEQUENCE [LARGE SCALE GENOMIC DNA]</scope>
    <source>
        <strain evidence="11">5632</strain>
    </source>
</reference>
<keyword evidence="5" id="KW-0472">Membrane</keyword>
<sequence>MKIKKLLLITPFTSASIAFVAASCGKGDSAVPEIINTDASRIEIPADEKTETNSASFVENSGSTVESSTIENNTNSTTSNDDNNQEAPKNNDLNTQTSPNTDEMEIVGTYKLNNINDMPPRNEPSIKENIVEVPSITPEEAKKLRKKLEDIWKKHKYGFASFHTFDDVLKQLRVYVGDEISKFLNLTNSDIANDSINKNNPKKIIDLSVGDEKFTLKFGDIKDTVPTVYSYKGEDNSQFYVYGTQSKDFNITNSKKIVINQLGYYKDSKGDFFKVVTVPKNTVEVPMTLPLKVNSLAETFKELKEKEVTNLDKWDTKNIISLLSTFYGASNFNQSLESWNTENVKNMTSVFADAKSFNSSLSNWKTDSVTSMEDMFAGAESFNQDISKWNTKNVTDMSRMFL</sequence>
<evidence type="ECO:0000256" key="7">
    <source>
        <dbReference type="ARBA" id="ARBA00023288"/>
    </source>
</evidence>